<feature type="transmembrane region" description="Helical" evidence="2">
    <location>
        <begin position="40"/>
        <end position="61"/>
    </location>
</feature>
<keyword evidence="2" id="KW-1133">Transmembrane helix</keyword>
<feature type="compositionally biased region" description="Low complexity" evidence="1">
    <location>
        <begin position="73"/>
        <end position="122"/>
    </location>
</feature>
<reference evidence="3 4" key="1">
    <citation type="submission" date="2021-01" db="EMBL/GenBank/DDBJ databases">
        <title>Whole genome shotgun sequence of Actinoplanes durhamensis NBRC 14914.</title>
        <authorList>
            <person name="Komaki H."/>
            <person name="Tamura T."/>
        </authorList>
    </citation>
    <scope>NUCLEOTIDE SEQUENCE [LARGE SCALE GENOMIC DNA]</scope>
    <source>
        <strain evidence="3 4">NBRC 14914</strain>
    </source>
</reference>
<dbReference type="RefSeq" id="WP_203725927.1">
    <property type="nucleotide sequence ID" value="NZ_BOML01000013.1"/>
</dbReference>
<keyword evidence="4" id="KW-1185">Reference proteome</keyword>
<keyword evidence="2" id="KW-0472">Membrane</keyword>
<evidence type="ECO:0000313" key="3">
    <source>
        <dbReference type="EMBL" id="GIE00305.1"/>
    </source>
</evidence>
<evidence type="ECO:0000256" key="2">
    <source>
        <dbReference type="SAM" id="Phobius"/>
    </source>
</evidence>
<sequence>MSDTDLEQRVRRALAARAAAVTGQGVRPAADPARAETRRWWLPLSAGLAAAAVSILVFALLRPPAPVAPPVMPGSSPAPAASSRPTPTPTATSSQAGPIPSTSASASASASAKPETASPASTGPVTRATP</sequence>
<gene>
    <name evidence="3" type="ORF">Adu01nite_16550</name>
</gene>
<name>A0ABQ3YRT2_9ACTN</name>
<comment type="caution">
    <text evidence="3">The sequence shown here is derived from an EMBL/GenBank/DDBJ whole genome shotgun (WGS) entry which is preliminary data.</text>
</comment>
<dbReference type="EMBL" id="BOML01000013">
    <property type="protein sequence ID" value="GIE00305.1"/>
    <property type="molecule type" value="Genomic_DNA"/>
</dbReference>
<evidence type="ECO:0000313" key="4">
    <source>
        <dbReference type="Proteomes" id="UP000637628"/>
    </source>
</evidence>
<accession>A0ABQ3YRT2</accession>
<keyword evidence="2" id="KW-0812">Transmembrane</keyword>
<feature type="region of interest" description="Disordered" evidence="1">
    <location>
        <begin position="66"/>
        <end position="130"/>
    </location>
</feature>
<dbReference type="Proteomes" id="UP000637628">
    <property type="component" value="Unassembled WGS sequence"/>
</dbReference>
<protein>
    <submittedName>
        <fullName evidence="3">Uncharacterized protein</fullName>
    </submittedName>
</protein>
<evidence type="ECO:0000256" key="1">
    <source>
        <dbReference type="SAM" id="MobiDB-lite"/>
    </source>
</evidence>
<proteinExistence type="predicted"/>
<organism evidence="3 4">
    <name type="scientific">Paractinoplanes durhamensis</name>
    <dbReference type="NCBI Taxonomy" id="113563"/>
    <lineage>
        <taxon>Bacteria</taxon>
        <taxon>Bacillati</taxon>
        <taxon>Actinomycetota</taxon>
        <taxon>Actinomycetes</taxon>
        <taxon>Micromonosporales</taxon>
        <taxon>Micromonosporaceae</taxon>
        <taxon>Paractinoplanes</taxon>
    </lineage>
</organism>